<evidence type="ECO:0000256" key="9">
    <source>
        <dbReference type="ARBA" id="ARBA00022833"/>
    </source>
</evidence>
<evidence type="ECO:0000313" key="20">
    <source>
        <dbReference type="Proteomes" id="UP000001819"/>
    </source>
</evidence>
<evidence type="ECO:0000256" key="14">
    <source>
        <dbReference type="PIRSR" id="PIRSR634016-1"/>
    </source>
</evidence>
<evidence type="ECO:0000256" key="11">
    <source>
        <dbReference type="ARBA" id="ARBA00023136"/>
    </source>
</evidence>
<feature type="active site" description="Proton acceptor" evidence="14">
    <location>
        <position position="303"/>
    </location>
</feature>
<name>A0A6I8V9S4_DROPS</name>
<dbReference type="CDD" id="cd09601">
    <property type="entry name" value="M1_APN-Q_like"/>
    <property type="match status" value="1"/>
</dbReference>
<keyword evidence="11" id="KW-0472">Membrane</keyword>
<evidence type="ECO:0000256" key="5">
    <source>
        <dbReference type="ARBA" id="ARBA00022670"/>
    </source>
</evidence>
<feature type="domain" description="ERAP1-like C-terminal" evidence="18">
    <location>
        <begin position="524"/>
        <end position="604"/>
    </location>
</feature>
<comment type="similarity">
    <text evidence="2">Belongs to the peptidase M1 family.</text>
</comment>
<evidence type="ECO:0000256" key="4">
    <source>
        <dbReference type="ARBA" id="ARBA00022622"/>
    </source>
</evidence>
<evidence type="ECO:0000256" key="6">
    <source>
        <dbReference type="ARBA" id="ARBA00022723"/>
    </source>
</evidence>
<evidence type="ECO:0000256" key="1">
    <source>
        <dbReference type="ARBA" id="ARBA00004609"/>
    </source>
</evidence>
<evidence type="ECO:0000256" key="12">
    <source>
        <dbReference type="ARBA" id="ARBA00023180"/>
    </source>
</evidence>
<dbReference type="GO" id="GO:0005615">
    <property type="term" value="C:extracellular space"/>
    <property type="evidence" value="ECO:0007669"/>
    <property type="project" value="TreeGrafter"/>
</dbReference>
<dbReference type="InterPro" id="IPR045357">
    <property type="entry name" value="Aminopeptidase_N-like_N"/>
</dbReference>
<reference evidence="21" key="1">
    <citation type="submission" date="2025-08" db="UniProtKB">
        <authorList>
            <consortium name="RefSeq"/>
        </authorList>
    </citation>
    <scope>IDENTIFICATION</scope>
    <source>
        <strain evidence="21">MV-25-SWS-2005</strain>
        <tissue evidence="21">Whole body</tissue>
    </source>
</reference>
<dbReference type="InterPro" id="IPR042097">
    <property type="entry name" value="Aminopeptidase_N-like_N_sf"/>
</dbReference>
<dbReference type="InterPro" id="IPR001930">
    <property type="entry name" value="Peptidase_M1"/>
</dbReference>
<dbReference type="PRINTS" id="PR00756">
    <property type="entry name" value="ALADIPTASE"/>
</dbReference>
<dbReference type="GO" id="GO:0005886">
    <property type="term" value="C:plasma membrane"/>
    <property type="evidence" value="ECO:0007669"/>
    <property type="project" value="UniProtKB-SubCell"/>
</dbReference>
<proteinExistence type="inferred from homology"/>
<dbReference type="Gene3D" id="1.10.390.10">
    <property type="entry name" value="Neutral Protease Domain 2"/>
    <property type="match status" value="1"/>
</dbReference>
<accession>A0A6I8V9S4</accession>
<feature type="domain" description="Peptidase M1 membrane alanine aminopeptidase" evidence="17">
    <location>
        <begin position="230"/>
        <end position="449"/>
    </location>
</feature>
<evidence type="ECO:0000313" key="21">
    <source>
        <dbReference type="RefSeq" id="XP_015036763.2"/>
    </source>
</evidence>
<evidence type="ECO:0000256" key="13">
    <source>
        <dbReference type="ARBA" id="ARBA00023288"/>
    </source>
</evidence>
<keyword evidence="3" id="KW-1003">Cell membrane</keyword>
<keyword evidence="13" id="KW-0449">Lipoprotein</keyword>
<dbReference type="GO" id="GO:0043171">
    <property type="term" value="P:peptide catabolic process"/>
    <property type="evidence" value="ECO:0007669"/>
    <property type="project" value="TreeGrafter"/>
</dbReference>
<dbReference type="Pfam" id="PF01433">
    <property type="entry name" value="Peptidase_M1"/>
    <property type="match status" value="1"/>
</dbReference>
<dbReference type="AlphaFoldDB" id="A0A6I8V9S4"/>
<comment type="cofactor">
    <cofactor evidence="15">
        <name>Zn(2+)</name>
        <dbReference type="ChEBI" id="CHEBI:29105"/>
    </cofactor>
    <text evidence="15">Binds 1 zinc ion per subunit.</text>
</comment>
<evidence type="ECO:0000259" key="17">
    <source>
        <dbReference type="Pfam" id="PF01433"/>
    </source>
</evidence>
<dbReference type="Pfam" id="PF11838">
    <property type="entry name" value="ERAP1_C"/>
    <property type="match status" value="1"/>
</dbReference>
<dbReference type="ExpressionAtlas" id="A0A6I8V9S4">
    <property type="expression patterns" value="baseline"/>
</dbReference>
<feature type="domain" description="Aminopeptidase N-like N-terminal" evidence="19">
    <location>
        <begin position="12"/>
        <end position="190"/>
    </location>
</feature>
<keyword evidence="8" id="KW-0378">Hydrolase</keyword>
<evidence type="ECO:0000259" key="19">
    <source>
        <dbReference type="Pfam" id="PF17900"/>
    </source>
</evidence>
<feature type="binding site" evidence="15">
    <location>
        <position position="306"/>
    </location>
    <ligand>
        <name>Zn(2+)</name>
        <dbReference type="ChEBI" id="CHEBI:29105"/>
        <note>catalytic</note>
    </ligand>
</feature>
<feature type="binding site" evidence="15">
    <location>
        <position position="325"/>
    </location>
    <ligand>
        <name>Zn(2+)</name>
        <dbReference type="ChEBI" id="CHEBI:29105"/>
        <note>catalytic</note>
    </ligand>
</feature>
<keyword evidence="7" id="KW-0732">Signal</keyword>
<keyword evidence="12" id="KW-0325">Glycoprotein</keyword>
<protein>
    <submittedName>
        <fullName evidence="21">Thyrotropin-releasing hormone-degrading ectoenzyme isoform X2</fullName>
    </submittedName>
</protein>
<evidence type="ECO:0000256" key="3">
    <source>
        <dbReference type="ARBA" id="ARBA00022475"/>
    </source>
</evidence>
<dbReference type="Gene3D" id="1.25.50.20">
    <property type="match status" value="1"/>
</dbReference>
<dbReference type="InterPro" id="IPR014782">
    <property type="entry name" value="Peptidase_M1_dom"/>
</dbReference>
<dbReference type="PANTHER" id="PTHR11533:SF253">
    <property type="entry name" value="AMINOPEPTIDASE-RELATED"/>
    <property type="match status" value="1"/>
</dbReference>
<dbReference type="InterPro" id="IPR034016">
    <property type="entry name" value="M1_APN-typ"/>
</dbReference>
<dbReference type="Proteomes" id="UP000001819">
    <property type="component" value="Chromosome 4"/>
</dbReference>
<gene>
    <name evidence="21" type="primary">LOC4816294</name>
</gene>
<keyword evidence="6 15" id="KW-0479">Metal-binding</keyword>
<keyword evidence="10" id="KW-0482">Metalloprotease</keyword>
<evidence type="ECO:0000256" key="2">
    <source>
        <dbReference type="ARBA" id="ARBA00010136"/>
    </source>
</evidence>
<dbReference type="GO" id="GO:0098552">
    <property type="term" value="C:side of membrane"/>
    <property type="evidence" value="ECO:0007669"/>
    <property type="project" value="UniProtKB-KW"/>
</dbReference>
<keyword evidence="20" id="KW-1185">Reference proteome</keyword>
<dbReference type="Gene3D" id="2.60.40.1730">
    <property type="entry name" value="tricorn interacting facor f3 domain"/>
    <property type="match status" value="1"/>
</dbReference>
<evidence type="ECO:0000256" key="8">
    <source>
        <dbReference type="ARBA" id="ARBA00022801"/>
    </source>
</evidence>
<evidence type="ECO:0000256" key="16">
    <source>
        <dbReference type="PIRSR" id="PIRSR634016-4"/>
    </source>
</evidence>
<keyword evidence="4" id="KW-0336">GPI-anchor</keyword>
<dbReference type="Pfam" id="PF17900">
    <property type="entry name" value="Peptidase_M1_N"/>
    <property type="match status" value="1"/>
</dbReference>
<keyword evidence="5" id="KW-0645">Protease</keyword>
<sequence>MQLLTRLENSSTFGYEGAVNISFFVHKSTDVVVLHANDFSIKLGKIRLLEWNTLNKYEVTEFSFNRKLDYLIIKVDSYLKEGRYYSLNIEFGRRMSENRRGGYFLVYSTDVVSQQKSWYSLTHFEPRSMRYTMPCFDEPALKATFNVTLGHHKRFQSFSTMKVVSVLAHKEMKDYVWSVHETTPLMPTYLLAFSINNLTCTFSQTGGPTPVRIRTCAKSSELRLTTFASQKAPLFLEYFEQVLDMVLPLNKIDQLAVEKYPTDAIENWGLVVYSSDLILQTDEPDISEPSRFRLQALQLISHEIAHMWFGNLITVAWWTDVWLKEGLTGYFEVLGIDHLYPRLGRRILAKYRETTMMHEAESGGIFVSIKDIQANTSNKYAYQKATSVLHMAEGMVGNTTFLDAIHRYLYQYALASATTDQFFESIQQASDRAKSLPDYAYVKAIMDTWILQNGYPVVNVIRNTSLVLIQNHFSFNESRKEVWWIPLTYTIQSEQNFSDTRPKAFFPANSPLLKLDVFVPENDWIIFNVQAMGYYRVNYDEKNWDLIAKALSEDHQSIHVLNRAQIVSDALFLWKNKRISWSTALNVLKYLVDEDEFEPLMALVVGVTNGFWGVSPESSMAIAKWLSNAGKWYAEFINYTFDQLVFIDNILESADDTSVED</sequence>
<evidence type="ECO:0000256" key="15">
    <source>
        <dbReference type="PIRSR" id="PIRSR634016-3"/>
    </source>
</evidence>
<evidence type="ECO:0000256" key="10">
    <source>
        <dbReference type="ARBA" id="ARBA00023049"/>
    </source>
</evidence>
<organism evidence="20 21">
    <name type="scientific">Drosophila pseudoobscura pseudoobscura</name>
    <name type="common">Fruit fly</name>
    <dbReference type="NCBI Taxonomy" id="46245"/>
    <lineage>
        <taxon>Eukaryota</taxon>
        <taxon>Metazoa</taxon>
        <taxon>Ecdysozoa</taxon>
        <taxon>Arthropoda</taxon>
        <taxon>Hexapoda</taxon>
        <taxon>Insecta</taxon>
        <taxon>Pterygota</taxon>
        <taxon>Neoptera</taxon>
        <taxon>Endopterygota</taxon>
        <taxon>Diptera</taxon>
        <taxon>Brachycera</taxon>
        <taxon>Muscomorpha</taxon>
        <taxon>Ephydroidea</taxon>
        <taxon>Drosophilidae</taxon>
        <taxon>Drosophila</taxon>
        <taxon>Sophophora</taxon>
    </lineage>
</organism>
<dbReference type="FunFam" id="2.60.40.1910:FF:000008">
    <property type="entry name" value="Aminopeptidase"/>
    <property type="match status" value="1"/>
</dbReference>
<dbReference type="GO" id="GO:0070006">
    <property type="term" value="F:metalloaminopeptidase activity"/>
    <property type="evidence" value="ECO:0007669"/>
    <property type="project" value="TreeGrafter"/>
</dbReference>
<dbReference type="SUPFAM" id="SSF63737">
    <property type="entry name" value="Leukotriene A4 hydrolase N-terminal domain"/>
    <property type="match status" value="1"/>
</dbReference>
<dbReference type="InterPro" id="IPR027268">
    <property type="entry name" value="Peptidase_M4/M1_CTD_sf"/>
</dbReference>
<dbReference type="RefSeq" id="XP_015036763.2">
    <property type="nucleotide sequence ID" value="XM_015181277.2"/>
</dbReference>
<dbReference type="InterPro" id="IPR050344">
    <property type="entry name" value="Peptidase_M1_aminopeptidases"/>
</dbReference>
<feature type="binding site" evidence="15">
    <location>
        <position position="302"/>
    </location>
    <ligand>
        <name>Zn(2+)</name>
        <dbReference type="ChEBI" id="CHEBI:29105"/>
        <note>catalytic</note>
    </ligand>
</feature>
<dbReference type="GO" id="GO:0008270">
    <property type="term" value="F:zinc ion binding"/>
    <property type="evidence" value="ECO:0007669"/>
    <property type="project" value="InterPro"/>
</dbReference>
<dbReference type="GO" id="GO:0006508">
    <property type="term" value="P:proteolysis"/>
    <property type="evidence" value="ECO:0007669"/>
    <property type="project" value="UniProtKB-KW"/>
</dbReference>
<dbReference type="PANTHER" id="PTHR11533">
    <property type="entry name" value="PROTEASE M1 ZINC METALLOPROTEASE"/>
    <property type="match status" value="1"/>
</dbReference>
<comment type="subcellular location">
    <subcellularLocation>
        <location evidence="1">Cell membrane</location>
        <topology evidence="1">Lipid-anchor</topology>
        <topology evidence="1">GPI-anchor</topology>
    </subcellularLocation>
</comment>
<feature type="site" description="Transition state stabilizer" evidence="16">
    <location>
        <position position="382"/>
    </location>
</feature>
<dbReference type="GO" id="GO:0005737">
    <property type="term" value="C:cytoplasm"/>
    <property type="evidence" value="ECO:0007669"/>
    <property type="project" value="TreeGrafter"/>
</dbReference>
<dbReference type="GO" id="GO:0042277">
    <property type="term" value="F:peptide binding"/>
    <property type="evidence" value="ECO:0007669"/>
    <property type="project" value="TreeGrafter"/>
</dbReference>
<keyword evidence="9 15" id="KW-0862">Zinc</keyword>
<dbReference type="InterPro" id="IPR024571">
    <property type="entry name" value="ERAP1-like_C_dom"/>
</dbReference>
<evidence type="ECO:0000256" key="7">
    <source>
        <dbReference type="ARBA" id="ARBA00022729"/>
    </source>
</evidence>
<evidence type="ECO:0000259" key="18">
    <source>
        <dbReference type="Pfam" id="PF11838"/>
    </source>
</evidence>
<dbReference type="Gene3D" id="2.60.40.1910">
    <property type="match status" value="1"/>
</dbReference>
<dbReference type="SUPFAM" id="SSF55486">
    <property type="entry name" value="Metalloproteases ('zincins'), catalytic domain"/>
    <property type="match status" value="1"/>
</dbReference>